<comment type="caution">
    <text evidence="1">The sequence shown here is derived from an EMBL/GenBank/DDBJ whole genome shotgun (WGS) entry which is preliminary data.</text>
</comment>
<dbReference type="EMBL" id="QPFP01000061">
    <property type="protein sequence ID" value="TEB24979.1"/>
    <property type="molecule type" value="Genomic_DNA"/>
</dbReference>
<gene>
    <name evidence="1" type="ORF">FA13DRAFT_1738791</name>
</gene>
<dbReference type="Proteomes" id="UP000298030">
    <property type="component" value="Unassembled WGS sequence"/>
</dbReference>
<reference evidence="1 2" key="1">
    <citation type="journal article" date="2019" name="Nat. Ecol. Evol.">
        <title>Megaphylogeny resolves global patterns of mushroom evolution.</title>
        <authorList>
            <person name="Varga T."/>
            <person name="Krizsan K."/>
            <person name="Foldi C."/>
            <person name="Dima B."/>
            <person name="Sanchez-Garcia M."/>
            <person name="Sanchez-Ramirez S."/>
            <person name="Szollosi G.J."/>
            <person name="Szarkandi J.G."/>
            <person name="Papp V."/>
            <person name="Albert L."/>
            <person name="Andreopoulos W."/>
            <person name="Angelini C."/>
            <person name="Antonin V."/>
            <person name="Barry K.W."/>
            <person name="Bougher N.L."/>
            <person name="Buchanan P."/>
            <person name="Buyck B."/>
            <person name="Bense V."/>
            <person name="Catcheside P."/>
            <person name="Chovatia M."/>
            <person name="Cooper J."/>
            <person name="Damon W."/>
            <person name="Desjardin D."/>
            <person name="Finy P."/>
            <person name="Geml J."/>
            <person name="Haridas S."/>
            <person name="Hughes K."/>
            <person name="Justo A."/>
            <person name="Karasinski D."/>
            <person name="Kautmanova I."/>
            <person name="Kiss B."/>
            <person name="Kocsube S."/>
            <person name="Kotiranta H."/>
            <person name="LaButti K.M."/>
            <person name="Lechner B.E."/>
            <person name="Liimatainen K."/>
            <person name="Lipzen A."/>
            <person name="Lukacs Z."/>
            <person name="Mihaltcheva S."/>
            <person name="Morgado L.N."/>
            <person name="Niskanen T."/>
            <person name="Noordeloos M.E."/>
            <person name="Ohm R.A."/>
            <person name="Ortiz-Santana B."/>
            <person name="Ovrebo C."/>
            <person name="Racz N."/>
            <person name="Riley R."/>
            <person name="Savchenko A."/>
            <person name="Shiryaev A."/>
            <person name="Soop K."/>
            <person name="Spirin V."/>
            <person name="Szebenyi C."/>
            <person name="Tomsovsky M."/>
            <person name="Tulloss R.E."/>
            <person name="Uehling J."/>
            <person name="Grigoriev I.V."/>
            <person name="Vagvolgyi C."/>
            <person name="Papp T."/>
            <person name="Martin F.M."/>
            <person name="Miettinen O."/>
            <person name="Hibbett D.S."/>
            <person name="Nagy L.G."/>
        </authorList>
    </citation>
    <scope>NUCLEOTIDE SEQUENCE [LARGE SCALE GENOMIC DNA]</scope>
    <source>
        <strain evidence="1 2">FP101781</strain>
    </source>
</reference>
<protein>
    <submittedName>
        <fullName evidence="1">Uncharacterized protein</fullName>
    </submittedName>
</protein>
<keyword evidence="2" id="KW-1185">Reference proteome</keyword>
<proteinExistence type="predicted"/>
<evidence type="ECO:0000313" key="1">
    <source>
        <dbReference type="EMBL" id="TEB24979.1"/>
    </source>
</evidence>
<evidence type="ECO:0000313" key="2">
    <source>
        <dbReference type="Proteomes" id="UP000298030"/>
    </source>
</evidence>
<accession>A0A4Y7SUR0</accession>
<name>A0A4Y7SUR0_COPMI</name>
<dbReference type="AlphaFoldDB" id="A0A4Y7SUR0"/>
<sequence length="71" mass="8074">MPKGSRFVRSERVVLEPPGRPCTNGVAITGRGCPLFWLSEGLLRGTRTRWCYEKAIQRFKISVIRIHTSCP</sequence>
<organism evidence="1 2">
    <name type="scientific">Coprinellus micaceus</name>
    <name type="common">Glistening ink-cap mushroom</name>
    <name type="synonym">Coprinus micaceus</name>
    <dbReference type="NCBI Taxonomy" id="71717"/>
    <lineage>
        <taxon>Eukaryota</taxon>
        <taxon>Fungi</taxon>
        <taxon>Dikarya</taxon>
        <taxon>Basidiomycota</taxon>
        <taxon>Agaricomycotina</taxon>
        <taxon>Agaricomycetes</taxon>
        <taxon>Agaricomycetidae</taxon>
        <taxon>Agaricales</taxon>
        <taxon>Agaricineae</taxon>
        <taxon>Psathyrellaceae</taxon>
        <taxon>Coprinellus</taxon>
    </lineage>
</organism>